<dbReference type="InterPro" id="IPR025991">
    <property type="entry name" value="Chemoreceptor_zinc-bind_dom"/>
</dbReference>
<gene>
    <name evidence="2" type="ORF">IT775_15485</name>
</gene>
<dbReference type="Pfam" id="PF13682">
    <property type="entry name" value="CZB"/>
    <property type="match status" value="1"/>
</dbReference>
<name>A0ABS5HU73_9RHOB</name>
<dbReference type="EMBL" id="JADMKU010000015">
    <property type="protein sequence ID" value="MBR9652521.1"/>
    <property type="molecule type" value="Genomic_DNA"/>
</dbReference>
<accession>A0ABS5HU73</accession>
<dbReference type="Gene3D" id="1.20.120.30">
    <property type="entry name" value="Aspartate receptor, ligand-binding domain"/>
    <property type="match status" value="1"/>
</dbReference>
<keyword evidence="3" id="KW-1185">Reference proteome</keyword>
<comment type="caution">
    <text evidence="2">The sequence shown here is derived from an EMBL/GenBank/DDBJ whole genome shotgun (WGS) entry which is preliminary data.</text>
</comment>
<evidence type="ECO:0000259" key="1">
    <source>
        <dbReference type="Pfam" id="PF13682"/>
    </source>
</evidence>
<organism evidence="2 3">
    <name type="scientific">Thalassovita aquimarina</name>
    <dbReference type="NCBI Taxonomy" id="2785917"/>
    <lineage>
        <taxon>Bacteria</taxon>
        <taxon>Pseudomonadati</taxon>
        <taxon>Pseudomonadota</taxon>
        <taxon>Alphaproteobacteria</taxon>
        <taxon>Rhodobacterales</taxon>
        <taxon>Roseobacteraceae</taxon>
        <taxon>Thalassovita</taxon>
    </lineage>
</organism>
<dbReference type="RefSeq" id="WP_212702130.1">
    <property type="nucleotide sequence ID" value="NZ_JADMKU010000015.1"/>
</dbReference>
<evidence type="ECO:0000313" key="3">
    <source>
        <dbReference type="Proteomes" id="UP001195941"/>
    </source>
</evidence>
<reference evidence="2 3" key="1">
    <citation type="journal article" date="2021" name="Arch. Microbiol.">
        <title>Thalassobius aquimarinus sp. nov., isolated from the Sea of Japan seashore.</title>
        <authorList>
            <person name="Kurilenko V.V."/>
            <person name="Romanenko L.A."/>
            <person name="Chernysheva N.Y."/>
            <person name="Velansky P.V."/>
            <person name="Tekutyeva L.A."/>
            <person name="Isaeva M.P."/>
            <person name="Mikhailov V.V."/>
        </authorList>
    </citation>
    <scope>NUCLEOTIDE SEQUENCE [LARGE SCALE GENOMIC DNA]</scope>
    <source>
        <strain evidence="2 3">KMM 8518</strain>
    </source>
</reference>
<sequence length="122" mass="13436">MNNQVMRAELNDALGRHAAWKLRLREAAINGETDLPVDMIKRDDCCKFGKWLRSLPAEARNSDAAKEVHELHANFHIIVGGVAAQIAGGQTDGALAALDGQDYKDSTDRLAHAVTRWRMSLS</sequence>
<feature type="domain" description="Chemoreceptor zinc-binding" evidence="1">
    <location>
        <begin position="17"/>
        <end position="79"/>
    </location>
</feature>
<dbReference type="Proteomes" id="UP001195941">
    <property type="component" value="Unassembled WGS sequence"/>
</dbReference>
<proteinExistence type="predicted"/>
<evidence type="ECO:0000313" key="2">
    <source>
        <dbReference type="EMBL" id="MBR9652521.1"/>
    </source>
</evidence>
<protein>
    <submittedName>
        <fullName evidence="2">CZB domain-containing protein</fullName>
    </submittedName>
</protein>